<feature type="domain" description="SPFH" evidence="2">
    <location>
        <begin position="31"/>
        <end position="233"/>
    </location>
</feature>
<dbReference type="AlphaFoldDB" id="A0A832EA22"/>
<accession>A0A832EA22</accession>
<dbReference type="InterPro" id="IPR033880">
    <property type="entry name" value="SPFH_YdjI"/>
</dbReference>
<dbReference type="Pfam" id="PF13421">
    <property type="entry name" value="Band_7_1"/>
    <property type="match status" value="1"/>
</dbReference>
<dbReference type="SUPFAM" id="SSF117892">
    <property type="entry name" value="Band 7/SPFH domain"/>
    <property type="match status" value="1"/>
</dbReference>
<sequence length="374" mass="41145">MGTNNVVFLEVIEWFDPTGKDMLHRIPEEGSGEIKFGAQLTVRESQAAVLFYEGKAVAAFGPGRHTLRTANIPVLTKLLSLPWGFTSPLRAEVYFVNTKVFANLKWGTRDPVAFKDASLGLIRLRAHGVVNVRIVQPLLFINRLVGTLGRFTTEDVEEYLSRVIVSRLNDLMGEELTSILDLPGRYDAWAARLKARLAEDASHFGMALTHLYINAITPPEEVQRAIDDRSKLGVFDDLNKLLKLKAASAMEKAAENPGTGGEAAGLGLAFMIPGLMAEALRERKADPHPGPAGPHCPDCRRSVPEEAQFCPYCGHHLVVFNQCPYCGKNLTPNARFCPRCGNAVSKELLEKKCTRCSASNLPQAVFCDQCGERL</sequence>
<dbReference type="Pfam" id="PF12773">
    <property type="entry name" value="DZR"/>
    <property type="match status" value="1"/>
</dbReference>
<dbReference type="CDD" id="cd03408">
    <property type="entry name" value="SPFH_like_u1"/>
    <property type="match status" value="1"/>
</dbReference>
<evidence type="ECO:0000259" key="2">
    <source>
        <dbReference type="Pfam" id="PF13421"/>
    </source>
</evidence>
<evidence type="ECO:0000259" key="1">
    <source>
        <dbReference type="Pfam" id="PF12773"/>
    </source>
</evidence>
<dbReference type="PANTHER" id="PTHR37826">
    <property type="entry name" value="FLOTILLIN BAND_7_5 DOMAIN PROTEIN"/>
    <property type="match status" value="1"/>
</dbReference>
<dbReference type="InterPro" id="IPR025874">
    <property type="entry name" value="DZR"/>
</dbReference>
<proteinExistence type="predicted"/>
<protein>
    <submittedName>
        <fullName evidence="3">SPFH domain-containing protein</fullName>
    </submittedName>
</protein>
<dbReference type="EMBL" id="DSTK01000016">
    <property type="protein sequence ID" value="HFK96817.1"/>
    <property type="molecule type" value="Genomic_DNA"/>
</dbReference>
<feature type="domain" description="DZANK-type" evidence="1">
    <location>
        <begin position="296"/>
        <end position="341"/>
    </location>
</feature>
<dbReference type="InterPro" id="IPR036013">
    <property type="entry name" value="Band_7/SPFH_dom_sf"/>
</dbReference>
<dbReference type="Gene3D" id="3.30.479.30">
    <property type="entry name" value="Band 7 domain"/>
    <property type="match status" value="1"/>
</dbReference>
<evidence type="ECO:0000313" key="3">
    <source>
        <dbReference type="EMBL" id="HFK96817.1"/>
    </source>
</evidence>
<comment type="caution">
    <text evidence="3">The sequence shown here is derived from an EMBL/GenBank/DDBJ whole genome shotgun (WGS) entry which is preliminary data.</text>
</comment>
<gene>
    <name evidence="3" type="ORF">ENS06_05770</name>
</gene>
<name>A0A832EA22_9BACT</name>
<dbReference type="PANTHER" id="PTHR37826:SF2">
    <property type="entry name" value="ZINC-RIBBON DOMAIN-CONTAINING PROTEIN"/>
    <property type="match status" value="1"/>
</dbReference>
<reference evidence="3" key="1">
    <citation type="journal article" date="2020" name="mSystems">
        <title>Genome- and Community-Level Interaction Insights into Carbon Utilization and Element Cycling Functions of Hydrothermarchaeota in Hydrothermal Sediment.</title>
        <authorList>
            <person name="Zhou Z."/>
            <person name="Liu Y."/>
            <person name="Xu W."/>
            <person name="Pan J."/>
            <person name="Luo Z.H."/>
            <person name="Li M."/>
        </authorList>
    </citation>
    <scope>NUCLEOTIDE SEQUENCE [LARGE SCALE GENOMIC DNA]</scope>
    <source>
        <strain evidence="3">SpSt-456</strain>
    </source>
</reference>
<organism evidence="3">
    <name type="scientific">Desulfacinum infernum</name>
    <dbReference type="NCBI Taxonomy" id="35837"/>
    <lineage>
        <taxon>Bacteria</taxon>
        <taxon>Pseudomonadati</taxon>
        <taxon>Thermodesulfobacteriota</taxon>
        <taxon>Syntrophobacteria</taxon>
        <taxon>Syntrophobacterales</taxon>
        <taxon>Syntrophobacteraceae</taxon>
        <taxon>Desulfacinum</taxon>
    </lineage>
</organism>